<proteinExistence type="inferred from homology"/>
<accession>A0A3N0BU85</accession>
<dbReference type="RefSeq" id="WP_123255978.1">
    <property type="nucleotide sequence ID" value="NZ_RBED01000112.1"/>
</dbReference>
<dbReference type="Proteomes" id="UP000273807">
    <property type="component" value="Unassembled WGS sequence"/>
</dbReference>
<keyword evidence="4" id="KW-1185">Reference proteome</keyword>
<feature type="domain" description="CN hydrolase" evidence="2">
    <location>
        <begin position="1"/>
        <end position="241"/>
    </location>
</feature>
<sequence>MRIALGQLESGTDVGANLAAMDRFAEAAARDGARLIAFPEYATYEKKIVDASYPEAAEPVDGPVCRALAAIARRHGLALVAGTVETSGDRDRAYNTLVAFGRGGELLASYRKIHLFDAQGYGESRFISPGPSTAPVVFALDGVRFGLMTCYDLRFPELARELADAGAEVLLVCSSWVPGEHKTGQWLALNAARAIENGVYVAAPCQAPPISVGHSLLASPMGVIEADLGLEPGVRTVEISHAALASVREQFPTPEQRRLVPPRPSVS</sequence>
<comment type="caution">
    <text evidence="3">The sequence shown here is derived from an EMBL/GenBank/DDBJ whole genome shotgun (WGS) entry which is preliminary data.</text>
</comment>
<evidence type="ECO:0000313" key="4">
    <source>
        <dbReference type="Proteomes" id="UP000273807"/>
    </source>
</evidence>
<keyword evidence="3" id="KW-0378">Hydrolase</keyword>
<dbReference type="CDD" id="cd07581">
    <property type="entry name" value="nitrilase_3"/>
    <property type="match status" value="1"/>
</dbReference>
<evidence type="ECO:0000256" key="1">
    <source>
        <dbReference type="ARBA" id="ARBA00010613"/>
    </source>
</evidence>
<comment type="similarity">
    <text evidence="1">Belongs to the carbon-nitrogen hydrolase superfamily. NIT1/NIT2 family.</text>
</comment>
<gene>
    <name evidence="3" type="ORF">D7003_13650</name>
</gene>
<dbReference type="EMBL" id="RBED01000112">
    <property type="protein sequence ID" value="RNL52749.1"/>
    <property type="molecule type" value="Genomic_DNA"/>
</dbReference>
<dbReference type="AlphaFoldDB" id="A0A3N0BU85"/>
<dbReference type="PROSITE" id="PS01227">
    <property type="entry name" value="UPF0012"/>
    <property type="match status" value="1"/>
</dbReference>
<dbReference type="Gene3D" id="3.60.110.10">
    <property type="entry name" value="Carbon-nitrogen hydrolase"/>
    <property type="match status" value="1"/>
</dbReference>
<dbReference type="InterPro" id="IPR001110">
    <property type="entry name" value="UPF0012_CS"/>
</dbReference>
<dbReference type="SUPFAM" id="SSF56317">
    <property type="entry name" value="Carbon-nitrogen hydrolase"/>
    <property type="match status" value="1"/>
</dbReference>
<dbReference type="InterPro" id="IPR036526">
    <property type="entry name" value="C-N_Hydrolase_sf"/>
</dbReference>
<organism evidence="3 4">
    <name type="scientific">Arthrobacter oryzae</name>
    <dbReference type="NCBI Taxonomy" id="409290"/>
    <lineage>
        <taxon>Bacteria</taxon>
        <taxon>Bacillati</taxon>
        <taxon>Actinomycetota</taxon>
        <taxon>Actinomycetes</taxon>
        <taxon>Micrococcales</taxon>
        <taxon>Micrococcaceae</taxon>
        <taxon>Arthrobacter</taxon>
    </lineage>
</organism>
<dbReference type="PANTHER" id="PTHR23088">
    <property type="entry name" value="NITRILASE-RELATED"/>
    <property type="match status" value="1"/>
</dbReference>
<dbReference type="OrthoDB" id="9811121at2"/>
<dbReference type="InterPro" id="IPR003010">
    <property type="entry name" value="C-N_Hydrolase"/>
</dbReference>
<dbReference type="GO" id="GO:0016787">
    <property type="term" value="F:hydrolase activity"/>
    <property type="evidence" value="ECO:0007669"/>
    <property type="project" value="UniProtKB-KW"/>
</dbReference>
<name>A0A3N0BU85_9MICC</name>
<evidence type="ECO:0000313" key="3">
    <source>
        <dbReference type="EMBL" id="RNL52749.1"/>
    </source>
</evidence>
<reference evidence="3 4" key="1">
    <citation type="submission" date="2018-10" db="EMBL/GenBank/DDBJ databases">
        <title>Genome sequencing of Arthrobacter oryzae TNB02.</title>
        <authorList>
            <person name="Cho Y.-J."/>
            <person name="Cho A."/>
            <person name="Kim O.-S."/>
        </authorList>
    </citation>
    <scope>NUCLEOTIDE SEQUENCE [LARGE SCALE GENOMIC DNA]</scope>
    <source>
        <strain evidence="3 4">TNB02</strain>
    </source>
</reference>
<dbReference type="PANTHER" id="PTHR23088:SF27">
    <property type="entry name" value="DEAMINATED GLUTATHIONE AMIDASE"/>
    <property type="match status" value="1"/>
</dbReference>
<dbReference type="Pfam" id="PF00795">
    <property type="entry name" value="CN_hydrolase"/>
    <property type="match status" value="1"/>
</dbReference>
<protein>
    <submittedName>
        <fullName evidence="3">Carbon-nitrogen hydrolase family protein</fullName>
    </submittedName>
</protein>
<dbReference type="PROSITE" id="PS50263">
    <property type="entry name" value="CN_HYDROLASE"/>
    <property type="match status" value="1"/>
</dbReference>
<evidence type="ECO:0000259" key="2">
    <source>
        <dbReference type="PROSITE" id="PS50263"/>
    </source>
</evidence>